<proteinExistence type="predicted"/>
<sequence length="111" mass="11703">MNHKLRGASGVLAIGLALGALSAVAPAVAAPTTAPTTSAGTSAGTSPAAPDDFQWRYKRAFSSTYACEQYAVGLLNNPHYKAYACRPRWDEPGVELWILSDVPLPFAVSPR</sequence>
<protein>
    <recommendedName>
        <fullName evidence="4">Secreted protein</fullName>
    </recommendedName>
</protein>
<dbReference type="EMBL" id="BIFH01000042">
    <property type="protein sequence ID" value="GCE00820.1"/>
    <property type="molecule type" value="Genomic_DNA"/>
</dbReference>
<reference evidence="2 3" key="1">
    <citation type="submission" date="2018-12" db="EMBL/GenBank/DDBJ databases">
        <title>Draft genome sequence of Embleya hyalina NBRC 13850T.</title>
        <authorList>
            <person name="Komaki H."/>
            <person name="Hosoyama A."/>
            <person name="Kimura A."/>
            <person name="Ichikawa N."/>
            <person name="Tamura T."/>
        </authorList>
    </citation>
    <scope>NUCLEOTIDE SEQUENCE [LARGE SCALE GENOMIC DNA]</scope>
    <source>
        <strain evidence="2 3">NBRC 13850</strain>
    </source>
</reference>
<evidence type="ECO:0000313" key="3">
    <source>
        <dbReference type="Proteomes" id="UP000286931"/>
    </source>
</evidence>
<evidence type="ECO:0008006" key="4">
    <source>
        <dbReference type="Google" id="ProtNLM"/>
    </source>
</evidence>
<organism evidence="2 3">
    <name type="scientific">Embleya hyalina</name>
    <dbReference type="NCBI Taxonomy" id="516124"/>
    <lineage>
        <taxon>Bacteria</taxon>
        <taxon>Bacillati</taxon>
        <taxon>Actinomycetota</taxon>
        <taxon>Actinomycetes</taxon>
        <taxon>Kitasatosporales</taxon>
        <taxon>Streptomycetaceae</taxon>
        <taxon>Embleya</taxon>
    </lineage>
</organism>
<feature type="signal peptide" evidence="1">
    <location>
        <begin position="1"/>
        <end position="29"/>
    </location>
</feature>
<dbReference type="Proteomes" id="UP000286931">
    <property type="component" value="Unassembled WGS sequence"/>
</dbReference>
<evidence type="ECO:0000313" key="2">
    <source>
        <dbReference type="EMBL" id="GCE00820.1"/>
    </source>
</evidence>
<comment type="caution">
    <text evidence="2">The sequence shown here is derived from an EMBL/GenBank/DDBJ whole genome shotgun (WGS) entry which is preliminary data.</text>
</comment>
<dbReference type="RefSeq" id="WP_126642509.1">
    <property type="nucleotide sequence ID" value="NZ_BIFH01000042.1"/>
</dbReference>
<feature type="chain" id="PRO_5019474714" description="Secreted protein" evidence="1">
    <location>
        <begin position="30"/>
        <end position="111"/>
    </location>
</feature>
<dbReference type="AlphaFoldDB" id="A0A401Z1Q6"/>
<accession>A0A401Z1Q6</accession>
<gene>
    <name evidence="2" type="ORF">EHYA_08546</name>
</gene>
<name>A0A401Z1Q6_9ACTN</name>
<evidence type="ECO:0000256" key="1">
    <source>
        <dbReference type="SAM" id="SignalP"/>
    </source>
</evidence>
<keyword evidence="3" id="KW-1185">Reference proteome</keyword>
<keyword evidence="1" id="KW-0732">Signal</keyword>